<reference evidence="8 9" key="1">
    <citation type="submission" date="2022-07" db="EMBL/GenBank/DDBJ databases">
        <title>Genome-wide signatures of adaptation to extreme environments.</title>
        <authorList>
            <person name="Cho C.H."/>
            <person name="Yoon H.S."/>
        </authorList>
    </citation>
    <scope>NUCLEOTIDE SEQUENCE [LARGE SCALE GENOMIC DNA]</scope>
    <source>
        <strain evidence="8 9">DBV 063 E5</strain>
    </source>
</reference>
<accession>A0AAV9IUW6</accession>
<evidence type="ECO:0000256" key="1">
    <source>
        <dbReference type="ARBA" id="ARBA00006540"/>
    </source>
</evidence>
<comment type="subunit">
    <text evidence="2">Part of the 50S ribosomal subunit.</text>
</comment>
<evidence type="ECO:0000256" key="7">
    <source>
        <dbReference type="SAM" id="MobiDB-lite"/>
    </source>
</evidence>
<dbReference type="FunFam" id="3.30.1430.10:FF:000001">
    <property type="entry name" value="60S ribosomal protein L3"/>
    <property type="match status" value="1"/>
</dbReference>
<dbReference type="GO" id="GO:0003735">
    <property type="term" value="F:structural constituent of ribosome"/>
    <property type="evidence" value="ECO:0007669"/>
    <property type="project" value="InterPro"/>
</dbReference>
<proteinExistence type="inferred from homology"/>
<comment type="caution">
    <text evidence="8">The sequence shown here is derived from an EMBL/GenBank/DDBJ whole genome shotgun (WGS) entry which is preliminary data.</text>
</comment>
<evidence type="ECO:0000256" key="3">
    <source>
        <dbReference type="ARBA" id="ARBA00022980"/>
    </source>
</evidence>
<dbReference type="Gene3D" id="2.40.30.10">
    <property type="entry name" value="Translation factors"/>
    <property type="match status" value="1"/>
</dbReference>
<dbReference type="SUPFAM" id="SSF50447">
    <property type="entry name" value="Translation proteins"/>
    <property type="match status" value="1"/>
</dbReference>
<dbReference type="InterPro" id="IPR009000">
    <property type="entry name" value="Transl_B-barrel_sf"/>
</dbReference>
<dbReference type="InterPro" id="IPR044892">
    <property type="entry name" value="Ribosomal_L3_dom_3_arc_sf"/>
</dbReference>
<dbReference type="AlphaFoldDB" id="A0AAV9IUW6"/>
<dbReference type="Proteomes" id="UP001301350">
    <property type="component" value="Unassembled WGS sequence"/>
</dbReference>
<dbReference type="GO" id="GO:0006412">
    <property type="term" value="P:translation"/>
    <property type="evidence" value="ECO:0007669"/>
    <property type="project" value="InterPro"/>
</dbReference>
<evidence type="ECO:0000256" key="6">
    <source>
        <dbReference type="RuleBase" id="RU003905"/>
    </source>
</evidence>
<dbReference type="GO" id="GO:0022625">
    <property type="term" value="C:cytosolic large ribosomal subunit"/>
    <property type="evidence" value="ECO:0007669"/>
    <property type="project" value="TreeGrafter"/>
</dbReference>
<evidence type="ECO:0000313" key="9">
    <source>
        <dbReference type="Proteomes" id="UP001301350"/>
    </source>
</evidence>
<dbReference type="PROSITE" id="PS00474">
    <property type="entry name" value="RIBOSOMAL_L3"/>
    <property type="match status" value="1"/>
</dbReference>
<evidence type="ECO:0000256" key="2">
    <source>
        <dbReference type="ARBA" id="ARBA00011838"/>
    </source>
</evidence>
<evidence type="ECO:0000313" key="8">
    <source>
        <dbReference type="EMBL" id="KAK4536084.1"/>
    </source>
</evidence>
<keyword evidence="4 6" id="KW-0687">Ribonucleoprotein</keyword>
<dbReference type="Gene3D" id="4.10.960.10">
    <property type="entry name" value="Ribosomal protein L3, domain 3"/>
    <property type="match status" value="1"/>
</dbReference>
<comment type="similarity">
    <text evidence="1 6">Belongs to the universal ribosomal protein uL3 family.</text>
</comment>
<dbReference type="PANTHER" id="PTHR11363:SF5">
    <property type="entry name" value="LARGE RIBOSOMAL SUBUNIT PROTEIN UL3"/>
    <property type="match status" value="1"/>
</dbReference>
<organism evidence="8 9">
    <name type="scientific">Cyanidium caldarium</name>
    <name type="common">Red alga</name>
    <dbReference type="NCBI Taxonomy" id="2771"/>
    <lineage>
        <taxon>Eukaryota</taxon>
        <taxon>Rhodophyta</taxon>
        <taxon>Bangiophyceae</taxon>
        <taxon>Cyanidiales</taxon>
        <taxon>Cyanidiaceae</taxon>
        <taxon>Cyanidium</taxon>
    </lineage>
</organism>
<dbReference type="EMBL" id="JANCYW010000007">
    <property type="protein sequence ID" value="KAK4536084.1"/>
    <property type="molecule type" value="Genomic_DNA"/>
</dbReference>
<feature type="region of interest" description="Disordered" evidence="7">
    <location>
        <begin position="1"/>
        <end position="45"/>
    </location>
</feature>
<dbReference type="InterPro" id="IPR000597">
    <property type="entry name" value="Ribosomal_uL3"/>
</dbReference>
<dbReference type="InterPro" id="IPR045077">
    <property type="entry name" value="L3_arc_euk"/>
</dbReference>
<gene>
    <name evidence="8" type="ORF">CDCA_CDCA07G2109</name>
</gene>
<dbReference type="PANTHER" id="PTHR11363">
    <property type="entry name" value="60S RIBOSOMAL PROTEIN L3-RELATED"/>
    <property type="match status" value="1"/>
</dbReference>
<dbReference type="FunFam" id="4.10.960.10:FF:000002">
    <property type="entry name" value="60S ribosomal protein L3"/>
    <property type="match status" value="1"/>
</dbReference>
<dbReference type="GO" id="GO:0003723">
    <property type="term" value="F:RNA binding"/>
    <property type="evidence" value="ECO:0007669"/>
    <property type="project" value="TreeGrafter"/>
</dbReference>
<dbReference type="Pfam" id="PF00297">
    <property type="entry name" value="Ribosomal_L3"/>
    <property type="match status" value="1"/>
</dbReference>
<sequence length="390" mass="44404">MSHRKFEAPRHGSLGFLPRGRAKRHRGRVRSWPKDPGPSAPPHLTAFPVVKAGSTHVTRQIDRPGSKSHKKEVAECVTILEAPPVVACGVIGYTETPRGLRPIATVFAEHLSDEVKRRFYKNWYKSKKKAFSKYVIRKYSNGEYKQDLERIRKHCHVVRLIVHTQQRKFRLRQKKAHILEVQINGGSVADKVDFAERLFEKTVSLREVFAEDEMVDAIGVTKGKGFAGVVARYGVRRLPRKTHRGLRRVACIGAWHPARVQFSVPRAGQMGYHHRTQMNLKVYRIGKGGDPKSATTEYDLTEKSITPLGGFPHYGVVREDWVMLRGAVQGPRKRPIVLRKSLFPVTSRKAQEKTELKFIDTSSKWGHGRFQTTAEKARYMGTMKKSAMQP</sequence>
<feature type="compositionally biased region" description="Basic and acidic residues" evidence="7">
    <location>
        <begin position="1"/>
        <end position="10"/>
    </location>
</feature>
<keyword evidence="9" id="KW-1185">Reference proteome</keyword>
<evidence type="ECO:0000256" key="5">
    <source>
        <dbReference type="ARBA" id="ARBA00035503"/>
    </source>
</evidence>
<keyword evidence="3 6" id="KW-0689">Ribosomal protein</keyword>
<evidence type="ECO:0000256" key="4">
    <source>
        <dbReference type="ARBA" id="ARBA00023274"/>
    </source>
</evidence>
<dbReference type="FunFam" id="2.40.30.10:FF:000351">
    <property type="entry name" value="Ribosomal protein L3"/>
    <property type="match status" value="1"/>
</dbReference>
<protein>
    <recommendedName>
        <fullName evidence="5">50S ribosomal protein L3, chloroplastic</fullName>
    </recommendedName>
</protein>
<feature type="compositionally biased region" description="Basic residues" evidence="7">
    <location>
        <begin position="20"/>
        <end position="31"/>
    </location>
</feature>
<dbReference type="Gene3D" id="3.30.1430.10">
    <property type="match status" value="1"/>
</dbReference>
<dbReference type="InterPro" id="IPR019926">
    <property type="entry name" value="Ribosomal_uL3_CS"/>
</dbReference>
<name>A0AAV9IUW6_CYACA</name>